<name>A0A7Y0EP02_9BIFI</name>
<dbReference type="PANTHER" id="PTHR47396">
    <property type="entry name" value="TYPE I RESTRICTION ENZYME ECOKI R PROTEIN"/>
    <property type="match status" value="1"/>
</dbReference>
<keyword evidence="2" id="KW-0472">Membrane</keyword>
<evidence type="ECO:0000313" key="5">
    <source>
        <dbReference type="Proteomes" id="UP000532194"/>
    </source>
</evidence>
<feature type="region of interest" description="Disordered" evidence="1">
    <location>
        <begin position="123"/>
        <end position="167"/>
    </location>
</feature>
<proteinExistence type="predicted"/>
<feature type="compositionally biased region" description="Acidic residues" evidence="1">
    <location>
        <begin position="127"/>
        <end position="145"/>
    </location>
</feature>
<organism evidence="4 5">
    <name type="scientific">Bifidobacterium oedipodis</name>
    <dbReference type="NCBI Taxonomy" id="2675322"/>
    <lineage>
        <taxon>Bacteria</taxon>
        <taxon>Bacillati</taxon>
        <taxon>Actinomycetota</taxon>
        <taxon>Actinomycetes</taxon>
        <taxon>Bifidobacteriales</taxon>
        <taxon>Bifidobacteriaceae</taxon>
        <taxon>Bifidobacterium</taxon>
    </lineage>
</organism>
<feature type="transmembrane region" description="Helical" evidence="2">
    <location>
        <begin position="737"/>
        <end position="761"/>
    </location>
</feature>
<dbReference type="Pfam" id="PF04851">
    <property type="entry name" value="ResIII"/>
    <property type="match status" value="1"/>
</dbReference>
<feature type="domain" description="Helicase ATP-binding" evidence="3">
    <location>
        <begin position="37"/>
        <end position="242"/>
    </location>
</feature>
<dbReference type="Proteomes" id="UP000532194">
    <property type="component" value="Unassembled WGS sequence"/>
</dbReference>
<dbReference type="GO" id="GO:0003677">
    <property type="term" value="F:DNA binding"/>
    <property type="evidence" value="ECO:0007669"/>
    <property type="project" value="InterPro"/>
</dbReference>
<dbReference type="InterPro" id="IPR027417">
    <property type="entry name" value="P-loop_NTPase"/>
</dbReference>
<evidence type="ECO:0000259" key="3">
    <source>
        <dbReference type="PROSITE" id="PS51192"/>
    </source>
</evidence>
<accession>A0A7Y0EP02</accession>
<comment type="caution">
    <text evidence="4">The sequence shown here is derived from an EMBL/GenBank/DDBJ whole genome shotgun (WGS) entry which is preliminary data.</text>
</comment>
<gene>
    <name evidence="4" type="ORF">G1C95_0947</name>
</gene>
<dbReference type="RefSeq" id="WP_169171791.1">
    <property type="nucleotide sequence ID" value="NZ_JAAIII010000002.1"/>
</dbReference>
<dbReference type="GO" id="GO:0005524">
    <property type="term" value="F:ATP binding"/>
    <property type="evidence" value="ECO:0007669"/>
    <property type="project" value="InterPro"/>
</dbReference>
<dbReference type="PANTHER" id="PTHR47396:SF1">
    <property type="entry name" value="ATP-DEPENDENT HELICASE IRC3-RELATED"/>
    <property type="match status" value="1"/>
</dbReference>
<evidence type="ECO:0000256" key="1">
    <source>
        <dbReference type="SAM" id="MobiDB-lite"/>
    </source>
</evidence>
<feature type="compositionally biased region" description="Polar residues" evidence="1">
    <location>
        <begin position="151"/>
        <end position="160"/>
    </location>
</feature>
<keyword evidence="2" id="KW-1133">Transmembrane helix</keyword>
<dbReference type="InterPro" id="IPR050742">
    <property type="entry name" value="Helicase_Restrict-Modif_Enz"/>
</dbReference>
<sequence>MDFAKNPGTCNPCRDYYERMKFQGEFRDYQQRILDKAPEYFKDGHIHVVAPPGSGKTILGLELICRRHAPAVVFSPTVAIAAQWLDRLTGNFDAEPADCSSDLERPSTLTSVTYQALHAVTKQAETSELDSDESVSEESASEESAGESGTQKSETQQSASKKGKPQPDALTALADRLIAAGVRTICLDEAHHLRREWQKVLERFVALMRERAPKLVIIALTATPPYDADPNEWQRYISLCGDIDEEIFTPELVAQHNLCPHQDYVMFNYPTAAEMASLRDYQVKAATAVKDVLGSELFAELLREAGLTVAEYAANSKHRPVLEAIYEHPDDYLALMVLMAASGLTPPDYLIRLVTVKRSLPAYRIAYAEQAFQFVISSPQIFGEERSSRLKSLLARRGLISRGKVELKRSDALSRALMASSGKLDSIARIADHESKSMGSDLRMLVLTDYIRKEQLDDIGTNAPLTLMGVVPVFETIRRACARGNIVQPLAAVSGSLVIIPAALQDEAYRLAEVRGATARFTALEHTNDWVQADFGSGTHDTIAIITALFEAGHIRILVGTKSLLGEGWDSPSINTLVLASFVGSFMLTNQMRGRAIRAVAGQPDKVANIWHLVAAEPETVYTSELTRTIGEFIDKPDYSQIHGIDYATLRRRFDCFIGPSYLNRGVESGIERLGIIKPPFDRDGLARINADMLRRAADRDAVARQWRDATADSGQVHKAMRVDAVTMPRGLMMINLVELIVLIGIAALTRYVLMPVAWAIMSEGRVTGTVVTLVCIGVVLPFAARAVMRLFGVATPRRQLFSLGEALLGALKEMGRITSTDAHMVVEQLDDNGIILQCTLTGATHREQAVFAETLEQLLEPIDNPRYVIVAREWAIRRYAFSFACPAVFARNKTSVACLAKHLASSMGRFDLVSTRDEQGRRIMLKCRTQSFVNRGHPQTTTVDTLM</sequence>
<feature type="transmembrane region" description="Helical" evidence="2">
    <location>
        <begin position="767"/>
        <end position="789"/>
    </location>
</feature>
<dbReference type="PROSITE" id="PS51192">
    <property type="entry name" value="HELICASE_ATP_BIND_1"/>
    <property type="match status" value="1"/>
</dbReference>
<dbReference type="Gene3D" id="3.40.50.300">
    <property type="entry name" value="P-loop containing nucleotide triphosphate hydrolases"/>
    <property type="match status" value="2"/>
</dbReference>
<dbReference type="InterPro" id="IPR006935">
    <property type="entry name" value="Helicase/UvrB_N"/>
</dbReference>
<dbReference type="EMBL" id="JAAIII010000002">
    <property type="protein sequence ID" value="NMM93762.1"/>
    <property type="molecule type" value="Genomic_DNA"/>
</dbReference>
<dbReference type="AlphaFoldDB" id="A0A7Y0EP02"/>
<reference evidence="4 5" key="1">
    <citation type="submission" date="2020-02" db="EMBL/GenBank/DDBJ databases">
        <title>Characterization of phylogenetic diversity of novel bifidobacterial species isolated in Czech ZOOs.</title>
        <authorList>
            <person name="Lugli G.A."/>
            <person name="Vera N.B."/>
            <person name="Ventura M."/>
        </authorList>
    </citation>
    <scope>NUCLEOTIDE SEQUENCE [LARGE SCALE GENOMIC DNA]</scope>
    <source>
        <strain evidence="4 5">DSM 109957</strain>
    </source>
</reference>
<evidence type="ECO:0000313" key="4">
    <source>
        <dbReference type="EMBL" id="NMM93762.1"/>
    </source>
</evidence>
<evidence type="ECO:0000256" key="2">
    <source>
        <dbReference type="SAM" id="Phobius"/>
    </source>
</evidence>
<dbReference type="InterPro" id="IPR014001">
    <property type="entry name" value="Helicase_ATP-bd"/>
</dbReference>
<keyword evidence="5" id="KW-1185">Reference proteome</keyword>
<keyword evidence="2" id="KW-0812">Transmembrane</keyword>
<dbReference type="GO" id="GO:0016787">
    <property type="term" value="F:hydrolase activity"/>
    <property type="evidence" value="ECO:0007669"/>
    <property type="project" value="InterPro"/>
</dbReference>
<dbReference type="SMART" id="SM00487">
    <property type="entry name" value="DEXDc"/>
    <property type="match status" value="1"/>
</dbReference>
<dbReference type="SUPFAM" id="SSF52540">
    <property type="entry name" value="P-loop containing nucleoside triphosphate hydrolases"/>
    <property type="match status" value="2"/>
</dbReference>
<protein>
    <submittedName>
        <fullName evidence="4">Type III restriction enzyme, res subunit</fullName>
    </submittedName>
</protein>
<dbReference type="GO" id="GO:0005829">
    <property type="term" value="C:cytosol"/>
    <property type="evidence" value="ECO:0007669"/>
    <property type="project" value="TreeGrafter"/>
</dbReference>
<dbReference type="CDD" id="cd18785">
    <property type="entry name" value="SF2_C"/>
    <property type="match status" value="1"/>
</dbReference>